<reference evidence="10" key="1">
    <citation type="submission" date="2017-02" db="EMBL/GenBank/DDBJ databases">
        <title>Shigella draft genomes.</title>
        <authorList>
            <person name="Weis A.M."/>
            <person name="Weimer B.C."/>
            <person name="Gilpin B."/>
        </authorList>
    </citation>
    <scope>NUCLEOTIDE SEQUENCE [LARGE SCALE GENOMIC DNA]</scope>
    <source>
        <strain evidence="10">BCW_4868</strain>
    </source>
</reference>
<evidence type="ECO:0000256" key="2">
    <source>
        <dbReference type="ARBA" id="ARBA00022705"/>
    </source>
</evidence>
<keyword evidence="4 7" id="KW-0520">NAD</keyword>
<dbReference type="Gene3D" id="1.10.287.610">
    <property type="entry name" value="Helix hairpin bin"/>
    <property type="match status" value="1"/>
</dbReference>
<dbReference type="SUPFAM" id="SSF56091">
    <property type="entry name" value="DNA ligase/mRNA capping enzyme, catalytic domain"/>
    <property type="match status" value="1"/>
</dbReference>
<dbReference type="PANTHER" id="PTHR47810">
    <property type="entry name" value="DNA LIGASE"/>
    <property type="match status" value="1"/>
</dbReference>
<dbReference type="InterPro" id="IPR012340">
    <property type="entry name" value="NA-bd_OB-fold"/>
</dbReference>
<dbReference type="Gene3D" id="3.30.470.30">
    <property type="entry name" value="DNA ligase/mRNA capping enzyme"/>
    <property type="match status" value="1"/>
</dbReference>
<evidence type="ECO:0000256" key="5">
    <source>
        <dbReference type="ARBA" id="ARBA00023204"/>
    </source>
</evidence>
<dbReference type="NCBIfam" id="NF005987">
    <property type="entry name" value="PRK08097.1"/>
    <property type="match status" value="1"/>
</dbReference>
<dbReference type="EMBL" id="MSJS02000079">
    <property type="protein sequence ID" value="OOO78441.1"/>
    <property type="molecule type" value="Genomic_DNA"/>
</dbReference>
<dbReference type="InterPro" id="IPR050326">
    <property type="entry name" value="NAD_dep_DNA_ligaseB"/>
</dbReference>
<protein>
    <recommendedName>
        <fullName evidence="7">DNA ligase B</fullName>
        <ecNumber evidence="7">6.5.1.2</ecNumber>
    </recommendedName>
    <alternativeName>
        <fullName evidence="7">Polydeoxyribonucleotide synthase [NAD(+)] B</fullName>
    </alternativeName>
</protein>
<dbReference type="FunFam" id="1.10.287.610:FF:000003">
    <property type="entry name" value="DNA ligase B"/>
    <property type="match status" value="1"/>
</dbReference>
<dbReference type="InterPro" id="IPR013840">
    <property type="entry name" value="DNAligase_N"/>
</dbReference>
<dbReference type="GO" id="GO:0006281">
    <property type="term" value="P:DNA repair"/>
    <property type="evidence" value="ECO:0007669"/>
    <property type="project" value="UniProtKB-KW"/>
</dbReference>
<feature type="signal peptide" evidence="8">
    <location>
        <begin position="1"/>
        <end position="20"/>
    </location>
</feature>
<dbReference type="SUPFAM" id="SSF47781">
    <property type="entry name" value="RuvA domain 2-like"/>
    <property type="match status" value="1"/>
</dbReference>
<dbReference type="SMART" id="SM00532">
    <property type="entry name" value="LIGANc"/>
    <property type="match status" value="1"/>
</dbReference>
<evidence type="ECO:0000256" key="1">
    <source>
        <dbReference type="ARBA" id="ARBA00022598"/>
    </source>
</evidence>
<dbReference type="Gene3D" id="2.40.50.140">
    <property type="entry name" value="Nucleic acid-binding proteins"/>
    <property type="match status" value="1"/>
</dbReference>
<dbReference type="PANTHER" id="PTHR47810:SF1">
    <property type="entry name" value="DNA LIGASE B"/>
    <property type="match status" value="1"/>
</dbReference>
<dbReference type="SUPFAM" id="SSF50249">
    <property type="entry name" value="Nucleic acid-binding proteins"/>
    <property type="match status" value="1"/>
</dbReference>
<dbReference type="HAMAP" id="MF_01587">
    <property type="entry name" value="DNA_ligase_B"/>
    <property type="match status" value="1"/>
</dbReference>
<evidence type="ECO:0000256" key="4">
    <source>
        <dbReference type="ARBA" id="ARBA00023027"/>
    </source>
</evidence>
<keyword evidence="5 7" id="KW-0234">DNA repair</keyword>
<proteinExistence type="inferred from homology"/>
<comment type="catalytic activity">
    <reaction evidence="6 7">
        <text>NAD(+) + (deoxyribonucleotide)n-3'-hydroxyl + 5'-phospho-(deoxyribonucleotide)m = (deoxyribonucleotide)n+m + AMP + beta-nicotinamide D-nucleotide.</text>
        <dbReference type="EC" id="6.5.1.2"/>
    </reaction>
</comment>
<dbReference type="PROSITE" id="PS01055">
    <property type="entry name" value="DNA_LIGASE_N1"/>
    <property type="match status" value="1"/>
</dbReference>
<name>A0A1S9J6C7_SHIBO</name>
<feature type="chain" id="PRO_5012978526" description="DNA ligase B" evidence="8">
    <location>
        <begin position="21"/>
        <end position="560"/>
    </location>
</feature>
<dbReference type="InterPro" id="IPR020923">
    <property type="entry name" value="DNA_ligase_B"/>
</dbReference>
<dbReference type="InterPro" id="IPR010994">
    <property type="entry name" value="RuvA_2-like"/>
</dbReference>
<dbReference type="InterPro" id="IPR013839">
    <property type="entry name" value="DNAligase_adenylation"/>
</dbReference>
<comment type="caution">
    <text evidence="10">The sequence shown here is derived from an EMBL/GenBank/DDBJ whole genome shotgun (WGS) entry which is preliminary data.</text>
</comment>
<accession>A0A1S9J6C7</accession>
<keyword evidence="2 7" id="KW-0235">DNA replication</keyword>
<dbReference type="PROSITE" id="PS01056">
    <property type="entry name" value="DNA_LIGASE_N2"/>
    <property type="match status" value="1"/>
</dbReference>
<keyword evidence="1 7" id="KW-0436">Ligase</keyword>
<dbReference type="Pfam" id="PF03120">
    <property type="entry name" value="OB_DNA_ligase"/>
    <property type="match status" value="1"/>
</dbReference>
<comment type="similarity">
    <text evidence="7">Belongs to the NAD-dependent DNA ligase family. LigB subfamily.</text>
</comment>
<sequence>MKVWMAILISILCWQSSVWAVCPAWSPARAQEEISRLQQQIKQWDDDYWKEGKSEVEDGVYDQLSARLTQWQRCFGSEPRDVMMPPLNGAVMHPVAHTGVRKMVDKNALSLWMRERSDLWVQPKVDGVAVTLVYRDGKLNKAISRGNGLKGEDWTQKVSLISAVPQTVSGPLANSTLQGEIFLQREGHIQQQMGGINARAKVAGLMMRQDDSDTLNSLGVFVWAWPDGPQLMSDRLKELATAGFTLTQTYTRAVKNADEVARVRNEWWKAELPFVTDGVVVRAAKEPESRHWLPGQAEWLVAWKYQPVAQVAEVKAIQFAVGKSGKISVVASLAPVMLDDKKVQRVNIGSVRRWQEWDIAPGDQILVSLAGQGIPRIDDVVWRGAERTKPTPPENRFNSLTCYFASDVCQEQFISRLVWLGSKQVLGLDGIGEAGWRALHQTHRFEHIFSWLLLTPEQLQNTPGIAKSKSAQLWHQFNLARKQPFTRWVMAMGIPLTRAALNASDEQSWSQLLFSTEQFWQQLPGTGSGRARQVIEWKENAQIKKLGSWLAAQQITGFEP</sequence>
<comment type="function">
    <text evidence="7">Catalyzes the formation of phosphodiester linkages between 5'-phosphoryl and 3'-hydroxyl groups in double-stranded DNA using NAD as a coenzyme and as the energy source for the reaction.</text>
</comment>
<evidence type="ECO:0000256" key="3">
    <source>
        <dbReference type="ARBA" id="ARBA00022763"/>
    </source>
</evidence>
<dbReference type="Proteomes" id="UP000868349">
    <property type="component" value="Unassembled WGS sequence"/>
</dbReference>
<keyword evidence="8" id="KW-0732">Signal</keyword>
<feature type="domain" description="NAD-dependent DNA ligase N-terminal" evidence="9">
    <location>
        <begin position="29"/>
        <end position="425"/>
    </location>
</feature>
<dbReference type="FunFam" id="2.40.50.140:FF:000139">
    <property type="entry name" value="DNA ligase B"/>
    <property type="match status" value="1"/>
</dbReference>
<keyword evidence="3 7" id="KW-0227">DNA damage</keyword>
<evidence type="ECO:0000256" key="6">
    <source>
        <dbReference type="ARBA" id="ARBA00034005"/>
    </source>
</evidence>
<gene>
    <name evidence="7" type="primary">ligB</name>
    <name evidence="10" type="ORF">AJR17_017920</name>
</gene>
<dbReference type="GO" id="GO:0006260">
    <property type="term" value="P:DNA replication"/>
    <property type="evidence" value="ECO:0007669"/>
    <property type="project" value="UniProtKB-KW"/>
</dbReference>
<organism evidence="10">
    <name type="scientific">Shigella boydii</name>
    <dbReference type="NCBI Taxonomy" id="621"/>
    <lineage>
        <taxon>Bacteria</taxon>
        <taxon>Pseudomonadati</taxon>
        <taxon>Pseudomonadota</taxon>
        <taxon>Gammaproteobacteria</taxon>
        <taxon>Enterobacterales</taxon>
        <taxon>Enterobacteriaceae</taxon>
        <taxon>Shigella</taxon>
    </lineage>
</organism>
<dbReference type="FunFam" id="3.30.470.30:FF:000007">
    <property type="entry name" value="DNA ligase B"/>
    <property type="match status" value="1"/>
</dbReference>
<evidence type="ECO:0000259" key="9">
    <source>
        <dbReference type="SMART" id="SM00532"/>
    </source>
</evidence>
<dbReference type="InterPro" id="IPR004150">
    <property type="entry name" value="NAD_DNA_ligase_OB"/>
</dbReference>
<evidence type="ECO:0000256" key="7">
    <source>
        <dbReference type="HAMAP-Rule" id="MF_01587"/>
    </source>
</evidence>
<evidence type="ECO:0000313" key="10">
    <source>
        <dbReference type="EMBL" id="OOO78441.1"/>
    </source>
</evidence>
<feature type="active site" description="N6-AMP-lysine intermediate" evidence="7">
    <location>
        <position position="124"/>
    </location>
</feature>
<dbReference type="InterPro" id="IPR018239">
    <property type="entry name" value="DNA_ligase_AS"/>
</dbReference>
<dbReference type="InterPro" id="IPR033136">
    <property type="entry name" value="DNA_ligase_CS"/>
</dbReference>
<dbReference type="GO" id="GO:0003911">
    <property type="term" value="F:DNA ligase (NAD+) activity"/>
    <property type="evidence" value="ECO:0007669"/>
    <property type="project" value="UniProtKB-UniRule"/>
</dbReference>
<dbReference type="AlphaFoldDB" id="A0A1S9J6C7"/>
<evidence type="ECO:0000256" key="8">
    <source>
        <dbReference type="SAM" id="SignalP"/>
    </source>
</evidence>
<dbReference type="EC" id="6.5.1.2" evidence="7"/>
<dbReference type="Pfam" id="PF01653">
    <property type="entry name" value="DNA_ligase_aden"/>
    <property type="match status" value="1"/>
</dbReference>
<dbReference type="RefSeq" id="WP_075331206.1">
    <property type="nucleotide sequence ID" value="NZ_MSJS02000079.1"/>
</dbReference>